<proteinExistence type="predicted"/>
<sequence length="116" mass="12939">DFRDIMGRFGLTSRRGNSDSFLSNSSGFWVAEEGGEIVGFVGLGTGINLTFLFTCKSNFLFHRCERRQKRKVVSPYHHRQGLGTKLMDAVVRHAHKNGIAMLELTTSDYNVGALSL</sequence>
<dbReference type="AlphaFoldDB" id="A0A9P5XTI8"/>
<dbReference type="PANTHER" id="PTHR13947">
    <property type="entry name" value="GNAT FAMILY N-ACETYLTRANSFERASE"/>
    <property type="match status" value="1"/>
</dbReference>
<dbReference type="GO" id="GO:0008080">
    <property type="term" value="F:N-acetyltransferase activity"/>
    <property type="evidence" value="ECO:0007669"/>
    <property type="project" value="InterPro"/>
</dbReference>
<dbReference type="InterPro" id="IPR000182">
    <property type="entry name" value="GNAT_dom"/>
</dbReference>
<dbReference type="CDD" id="cd04301">
    <property type="entry name" value="NAT_SF"/>
    <property type="match status" value="1"/>
</dbReference>
<dbReference type="EMBL" id="MU150648">
    <property type="protein sequence ID" value="KAF9455486.1"/>
    <property type="molecule type" value="Genomic_DNA"/>
</dbReference>
<dbReference type="PANTHER" id="PTHR13947:SF37">
    <property type="entry name" value="LD18367P"/>
    <property type="match status" value="1"/>
</dbReference>
<keyword evidence="5" id="KW-1185">Reference proteome</keyword>
<accession>A0A9P5XTI8</accession>
<name>A0A9P5XTI8_9AGAR</name>
<dbReference type="Pfam" id="PF00583">
    <property type="entry name" value="Acetyltransf_1"/>
    <property type="match status" value="1"/>
</dbReference>
<reference evidence="4" key="1">
    <citation type="submission" date="2020-11" db="EMBL/GenBank/DDBJ databases">
        <authorList>
            <consortium name="DOE Joint Genome Institute"/>
            <person name="Ahrendt S."/>
            <person name="Riley R."/>
            <person name="Andreopoulos W."/>
            <person name="Labutti K."/>
            <person name="Pangilinan J."/>
            <person name="Ruiz-Duenas F.J."/>
            <person name="Barrasa J.M."/>
            <person name="Sanchez-Garcia M."/>
            <person name="Camarero S."/>
            <person name="Miyauchi S."/>
            <person name="Serrano A."/>
            <person name="Linde D."/>
            <person name="Babiker R."/>
            <person name="Drula E."/>
            <person name="Ayuso-Fernandez I."/>
            <person name="Pacheco R."/>
            <person name="Padilla G."/>
            <person name="Ferreira P."/>
            <person name="Barriuso J."/>
            <person name="Kellner H."/>
            <person name="Castanera R."/>
            <person name="Alfaro M."/>
            <person name="Ramirez L."/>
            <person name="Pisabarro A.G."/>
            <person name="Kuo A."/>
            <person name="Tritt A."/>
            <person name="Lipzen A."/>
            <person name="He G."/>
            <person name="Yan M."/>
            <person name="Ng V."/>
            <person name="Cullen D."/>
            <person name="Martin F."/>
            <person name="Rosso M.-N."/>
            <person name="Henrissat B."/>
            <person name="Hibbett D."/>
            <person name="Martinez A.T."/>
            <person name="Grigoriev I.V."/>
        </authorList>
    </citation>
    <scope>NUCLEOTIDE SEQUENCE</scope>
    <source>
        <strain evidence="4">CBS 247.69</strain>
    </source>
</reference>
<comment type="caution">
    <text evidence="4">The sequence shown here is derived from an EMBL/GenBank/DDBJ whole genome shotgun (WGS) entry which is preliminary data.</text>
</comment>
<keyword evidence="1" id="KW-0808">Transferase</keyword>
<dbReference type="InterPro" id="IPR016181">
    <property type="entry name" value="Acyl_CoA_acyltransferase"/>
</dbReference>
<dbReference type="Proteomes" id="UP000807353">
    <property type="component" value="Unassembled WGS sequence"/>
</dbReference>
<evidence type="ECO:0000313" key="5">
    <source>
        <dbReference type="Proteomes" id="UP000807353"/>
    </source>
</evidence>
<keyword evidence="2" id="KW-0472">Membrane</keyword>
<evidence type="ECO:0000259" key="3">
    <source>
        <dbReference type="PROSITE" id="PS51186"/>
    </source>
</evidence>
<evidence type="ECO:0000256" key="2">
    <source>
        <dbReference type="SAM" id="Phobius"/>
    </source>
</evidence>
<dbReference type="PROSITE" id="PS51186">
    <property type="entry name" value="GNAT"/>
    <property type="match status" value="1"/>
</dbReference>
<evidence type="ECO:0000313" key="4">
    <source>
        <dbReference type="EMBL" id="KAF9455486.1"/>
    </source>
</evidence>
<feature type="domain" description="N-acetyltransferase" evidence="3">
    <location>
        <begin position="1"/>
        <end position="116"/>
    </location>
</feature>
<feature type="transmembrane region" description="Helical" evidence="2">
    <location>
        <begin position="37"/>
        <end position="61"/>
    </location>
</feature>
<dbReference type="OrthoDB" id="41532at2759"/>
<protein>
    <recommendedName>
        <fullName evidence="3">N-acetyltransferase domain-containing protein</fullName>
    </recommendedName>
</protein>
<gene>
    <name evidence="4" type="ORF">BDZ94DRAFT_1179858</name>
</gene>
<evidence type="ECO:0000256" key="1">
    <source>
        <dbReference type="ARBA" id="ARBA00022679"/>
    </source>
</evidence>
<feature type="non-terminal residue" evidence="4">
    <location>
        <position position="1"/>
    </location>
</feature>
<dbReference type="SUPFAM" id="SSF55729">
    <property type="entry name" value="Acyl-CoA N-acyltransferases (Nat)"/>
    <property type="match status" value="1"/>
</dbReference>
<dbReference type="Gene3D" id="3.40.630.30">
    <property type="match status" value="1"/>
</dbReference>
<organism evidence="4 5">
    <name type="scientific">Collybia nuda</name>
    <dbReference type="NCBI Taxonomy" id="64659"/>
    <lineage>
        <taxon>Eukaryota</taxon>
        <taxon>Fungi</taxon>
        <taxon>Dikarya</taxon>
        <taxon>Basidiomycota</taxon>
        <taxon>Agaricomycotina</taxon>
        <taxon>Agaricomycetes</taxon>
        <taxon>Agaricomycetidae</taxon>
        <taxon>Agaricales</taxon>
        <taxon>Tricholomatineae</taxon>
        <taxon>Clitocybaceae</taxon>
        <taxon>Collybia</taxon>
    </lineage>
</organism>
<dbReference type="InterPro" id="IPR050769">
    <property type="entry name" value="NAT_camello-type"/>
</dbReference>
<keyword evidence="2" id="KW-0812">Transmembrane</keyword>
<keyword evidence="2" id="KW-1133">Transmembrane helix</keyword>